<dbReference type="Gene3D" id="3.40.50.150">
    <property type="entry name" value="Vaccinia Virus protein VP39"/>
    <property type="match status" value="1"/>
</dbReference>
<dbReference type="InterPro" id="IPR029063">
    <property type="entry name" value="SAM-dependent_MTases_sf"/>
</dbReference>
<dbReference type="SUPFAM" id="SSF53335">
    <property type="entry name" value="S-adenosyl-L-methionine-dependent methyltransferases"/>
    <property type="match status" value="1"/>
</dbReference>
<dbReference type="GO" id="GO:0006597">
    <property type="term" value="P:spermine biosynthetic process"/>
    <property type="evidence" value="ECO:0007669"/>
    <property type="project" value="InterPro"/>
</dbReference>
<dbReference type="InterPro" id="IPR030374">
    <property type="entry name" value="PABS"/>
</dbReference>
<dbReference type="AlphaFoldDB" id="A7S2S4"/>
<dbReference type="InParanoid" id="A7S2S4"/>
<gene>
    <name evidence="5" type="ORF">NEMVEDRAFT_v1g102324</name>
</gene>
<dbReference type="PhylomeDB" id="A7S2S4"/>
<comment type="similarity">
    <text evidence="1">Belongs to the spermidine/spermine synthase family.</text>
</comment>
<evidence type="ECO:0000313" key="6">
    <source>
        <dbReference type="Proteomes" id="UP000001593"/>
    </source>
</evidence>
<dbReference type="GO" id="GO:0016768">
    <property type="term" value="F:spermine synthase activity"/>
    <property type="evidence" value="ECO:0007669"/>
    <property type="project" value="InterPro"/>
</dbReference>
<feature type="domain" description="PABS" evidence="4">
    <location>
        <begin position="1"/>
        <end position="105"/>
    </location>
</feature>
<name>A7S2S4_NEMVE</name>
<accession>A7S2S4</accession>
<sequence>IDQLVINAARKHLPGICGSTLGSLEGPTHKIIVGDCIAYLRNCIREDRKFDYVINDLTDIPINLEIQDSHWDFIRDCLNLSLQVLSPGGKYFAQVSLRYIFTKVQ</sequence>
<dbReference type="InterPro" id="IPR015576">
    <property type="entry name" value="Spermine_synthase_animal"/>
</dbReference>
<dbReference type="eggNOG" id="KOG1562">
    <property type="taxonomic scope" value="Eukaryota"/>
</dbReference>
<dbReference type="STRING" id="45351.A7S2S4"/>
<keyword evidence="6" id="KW-1185">Reference proteome</keyword>
<evidence type="ECO:0000256" key="1">
    <source>
        <dbReference type="ARBA" id="ARBA00007867"/>
    </source>
</evidence>
<keyword evidence="3" id="KW-0620">Polyamine biosynthesis</keyword>
<evidence type="ECO:0000256" key="3">
    <source>
        <dbReference type="PROSITE-ProRule" id="PRU00354"/>
    </source>
</evidence>
<evidence type="ECO:0000256" key="2">
    <source>
        <dbReference type="ARBA" id="ARBA00022679"/>
    </source>
</evidence>
<feature type="non-terminal residue" evidence="5">
    <location>
        <position position="1"/>
    </location>
</feature>
<dbReference type="PROSITE" id="PS51006">
    <property type="entry name" value="PABS_2"/>
    <property type="match status" value="1"/>
</dbReference>
<feature type="active site" description="Proton acceptor" evidence="3">
    <location>
        <position position="56"/>
    </location>
</feature>
<evidence type="ECO:0000313" key="5">
    <source>
        <dbReference type="EMBL" id="EDO41943.1"/>
    </source>
</evidence>
<organism evidence="5 6">
    <name type="scientific">Nematostella vectensis</name>
    <name type="common">Starlet sea anemone</name>
    <dbReference type="NCBI Taxonomy" id="45351"/>
    <lineage>
        <taxon>Eukaryota</taxon>
        <taxon>Metazoa</taxon>
        <taxon>Cnidaria</taxon>
        <taxon>Anthozoa</taxon>
        <taxon>Hexacorallia</taxon>
        <taxon>Actiniaria</taxon>
        <taxon>Edwardsiidae</taxon>
        <taxon>Nematostella</taxon>
    </lineage>
</organism>
<dbReference type="KEGG" id="nve:5513774"/>
<keyword evidence="2 3" id="KW-0808">Transferase</keyword>
<evidence type="ECO:0000259" key="4">
    <source>
        <dbReference type="PROSITE" id="PS51006"/>
    </source>
</evidence>
<dbReference type="PANTHER" id="PTHR46315">
    <property type="entry name" value="SPERMINE SYNTHASE"/>
    <property type="match status" value="1"/>
</dbReference>
<protein>
    <recommendedName>
        <fullName evidence="4">PABS domain-containing protein</fullName>
    </recommendedName>
</protein>
<dbReference type="Pfam" id="PF01564">
    <property type="entry name" value="Spermine_synth"/>
    <property type="match status" value="1"/>
</dbReference>
<dbReference type="EMBL" id="DS469570">
    <property type="protein sequence ID" value="EDO41943.1"/>
    <property type="molecule type" value="Genomic_DNA"/>
</dbReference>
<proteinExistence type="inferred from homology"/>
<dbReference type="PANTHER" id="PTHR46315:SF1">
    <property type="entry name" value="SPERMINE SYNTHASE"/>
    <property type="match status" value="1"/>
</dbReference>
<reference evidence="5 6" key="1">
    <citation type="journal article" date="2007" name="Science">
        <title>Sea anemone genome reveals ancestral eumetazoan gene repertoire and genomic organization.</title>
        <authorList>
            <person name="Putnam N.H."/>
            <person name="Srivastava M."/>
            <person name="Hellsten U."/>
            <person name="Dirks B."/>
            <person name="Chapman J."/>
            <person name="Salamov A."/>
            <person name="Terry A."/>
            <person name="Shapiro H."/>
            <person name="Lindquist E."/>
            <person name="Kapitonov V.V."/>
            <person name="Jurka J."/>
            <person name="Genikhovich G."/>
            <person name="Grigoriev I.V."/>
            <person name="Lucas S.M."/>
            <person name="Steele R.E."/>
            <person name="Finnerty J.R."/>
            <person name="Technau U."/>
            <person name="Martindale M.Q."/>
            <person name="Rokhsar D.S."/>
        </authorList>
    </citation>
    <scope>NUCLEOTIDE SEQUENCE [LARGE SCALE GENOMIC DNA]</scope>
    <source>
        <strain evidence="6">CH2 X CH6</strain>
    </source>
</reference>
<dbReference type="Proteomes" id="UP000001593">
    <property type="component" value="Unassembled WGS sequence"/>
</dbReference>
<dbReference type="HOGENOM" id="CLU_2243286_0_0_1"/>